<accession>A0A8S5ST95</accession>
<proteinExistence type="predicted"/>
<reference evidence="2" key="1">
    <citation type="journal article" date="2021" name="Proc. Natl. Acad. Sci. U.S.A.">
        <title>A Catalog of Tens of Thousands of Viruses from Human Metagenomes Reveals Hidden Associations with Chronic Diseases.</title>
        <authorList>
            <person name="Tisza M.J."/>
            <person name="Buck C.B."/>
        </authorList>
    </citation>
    <scope>NUCLEOTIDE SEQUENCE</scope>
    <source>
        <strain evidence="2">CtZ2t4</strain>
    </source>
</reference>
<dbReference type="EMBL" id="BK032664">
    <property type="protein sequence ID" value="DAF53786.1"/>
    <property type="molecule type" value="Genomic_DNA"/>
</dbReference>
<keyword evidence="1" id="KW-1133">Transmembrane helix</keyword>
<protein>
    <submittedName>
        <fullName evidence="2">Uncharacterized protein</fullName>
    </submittedName>
</protein>
<keyword evidence="1" id="KW-0472">Membrane</keyword>
<evidence type="ECO:0000256" key="1">
    <source>
        <dbReference type="SAM" id="Phobius"/>
    </source>
</evidence>
<feature type="transmembrane region" description="Helical" evidence="1">
    <location>
        <begin position="68"/>
        <end position="87"/>
    </location>
</feature>
<name>A0A8S5ST95_9CAUD</name>
<organism evidence="2">
    <name type="scientific">Myoviridae sp. ctZ2t4</name>
    <dbReference type="NCBI Taxonomy" id="2827693"/>
    <lineage>
        <taxon>Viruses</taxon>
        <taxon>Duplodnaviria</taxon>
        <taxon>Heunggongvirae</taxon>
        <taxon>Uroviricota</taxon>
        <taxon>Caudoviricetes</taxon>
    </lineage>
</organism>
<evidence type="ECO:0000313" key="2">
    <source>
        <dbReference type="EMBL" id="DAF53786.1"/>
    </source>
</evidence>
<sequence>MHCDLVLIATNIMVEITKIIGIKEGEYTTVLNAEDTTILSGIQYDKRIIGKDEEVKVLRKINSIGGYMKYKIIFAGLIVIIVLDILGKMF</sequence>
<keyword evidence="1" id="KW-0812">Transmembrane</keyword>